<dbReference type="PANTHER" id="PTHR43685:SF2">
    <property type="entry name" value="GLYCOSYLTRANSFERASE 2-LIKE DOMAIN-CONTAINING PROTEIN"/>
    <property type="match status" value="1"/>
</dbReference>
<dbReference type="GO" id="GO:0044010">
    <property type="term" value="P:single-species biofilm formation"/>
    <property type="evidence" value="ECO:0007669"/>
    <property type="project" value="TreeGrafter"/>
</dbReference>
<reference evidence="2 3" key="1">
    <citation type="journal article" date="2012" name="Appl. Environ. Microbiol.">
        <title>Draft genome sequence of a psychrotolerant sulfur-oxidizing bacterium, Sulfuricella denitrificans skB26, and proteomic insights into cold adaptation.</title>
        <authorList>
            <person name="Watanabe T."/>
            <person name="Kojima H."/>
            <person name="Fukui M."/>
        </authorList>
    </citation>
    <scope>NUCLEOTIDE SEQUENCE [LARGE SCALE GENOMIC DNA]</scope>
    <source>
        <strain evidence="3">skB26</strain>
    </source>
</reference>
<dbReference type="PANTHER" id="PTHR43685">
    <property type="entry name" value="GLYCOSYLTRANSFERASE"/>
    <property type="match status" value="1"/>
</dbReference>
<accession>S6AIQ7</accession>
<dbReference type="InterPro" id="IPR029044">
    <property type="entry name" value="Nucleotide-diphossugar_trans"/>
</dbReference>
<dbReference type="InterPro" id="IPR001173">
    <property type="entry name" value="Glyco_trans_2-like"/>
</dbReference>
<proteinExistence type="predicted"/>
<dbReference type="eggNOG" id="COG1216">
    <property type="taxonomic scope" value="Bacteria"/>
</dbReference>
<dbReference type="HOGENOM" id="CLU_025996_0_0_4"/>
<dbReference type="Gene3D" id="3.90.550.10">
    <property type="entry name" value="Spore Coat Polysaccharide Biosynthesis Protein SpsA, Chain A"/>
    <property type="match status" value="1"/>
</dbReference>
<dbReference type="OrthoDB" id="433681at2"/>
<evidence type="ECO:0000313" key="2">
    <source>
        <dbReference type="EMBL" id="BAN36141.1"/>
    </source>
</evidence>
<keyword evidence="3" id="KW-1185">Reference proteome</keyword>
<name>S6AIQ7_SULDS</name>
<evidence type="ECO:0000259" key="1">
    <source>
        <dbReference type="Pfam" id="PF00535"/>
    </source>
</evidence>
<sequence length="309" mass="34110">MPAHVSIVIPAHNAARYLAATLESALGQTYAEREIIVIDDGSTDSTPALLQGYGTRIRVAQQKNAGQAAARNHGARLAQGDLLLFLDSDDLLDADLLTQQVALLNRFAGADAVYCDHRTIDDEGQITADTGALSYPRPSGDILRALLHGPCIVTPALVLIRRAAFESSGGFNQIELMRGYEDYDLWLRMAAHSYFIYNPRTLVSYRRHPAQATRQEAYRLKASLATLSALEGIGETVRARGTADLLCFYAARLRESHLSAAWAQGQLGDYPGALRTSWHSLVAQPTSLRAWRTWTHALTNRFARPWRRP</sequence>
<dbReference type="Proteomes" id="UP000015559">
    <property type="component" value="Chromosome"/>
</dbReference>
<evidence type="ECO:0000313" key="3">
    <source>
        <dbReference type="Proteomes" id="UP000015559"/>
    </source>
</evidence>
<dbReference type="KEGG" id="sdr:SCD_n02333"/>
<dbReference type="Pfam" id="PF00535">
    <property type="entry name" value="Glycos_transf_2"/>
    <property type="match status" value="1"/>
</dbReference>
<dbReference type="EMBL" id="AP013066">
    <property type="protein sequence ID" value="BAN36141.1"/>
    <property type="molecule type" value="Genomic_DNA"/>
</dbReference>
<protein>
    <recommendedName>
        <fullName evidence="1">Glycosyltransferase 2-like domain-containing protein</fullName>
    </recommendedName>
</protein>
<gene>
    <name evidence="2" type="ORF">SCD_n02333</name>
</gene>
<organism evidence="2 3">
    <name type="scientific">Sulfuricella denitrificans (strain DSM 22764 / NBRC 105220 / skB26)</name>
    <dbReference type="NCBI Taxonomy" id="1163617"/>
    <lineage>
        <taxon>Bacteria</taxon>
        <taxon>Pseudomonadati</taxon>
        <taxon>Pseudomonadota</taxon>
        <taxon>Betaproteobacteria</taxon>
        <taxon>Nitrosomonadales</taxon>
        <taxon>Sulfuricellaceae</taxon>
        <taxon>Sulfuricella</taxon>
    </lineage>
</organism>
<dbReference type="SUPFAM" id="SSF53448">
    <property type="entry name" value="Nucleotide-diphospho-sugar transferases"/>
    <property type="match status" value="1"/>
</dbReference>
<dbReference type="RefSeq" id="WP_009205338.1">
    <property type="nucleotide sequence ID" value="NC_022357.1"/>
</dbReference>
<feature type="domain" description="Glycosyltransferase 2-like" evidence="1">
    <location>
        <begin position="6"/>
        <end position="166"/>
    </location>
</feature>
<dbReference type="InterPro" id="IPR050834">
    <property type="entry name" value="Glycosyltransf_2"/>
</dbReference>
<dbReference type="STRING" id="1163617.SCD_n02333"/>
<dbReference type="AlphaFoldDB" id="S6AIQ7"/>